<dbReference type="GO" id="GO:0000160">
    <property type="term" value="P:phosphorelay signal transduction system"/>
    <property type="evidence" value="ECO:0007669"/>
    <property type="project" value="InterPro"/>
</dbReference>
<dbReference type="SUPFAM" id="SSF52172">
    <property type="entry name" value="CheY-like"/>
    <property type="match status" value="1"/>
</dbReference>
<dbReference type="CDD" id="cd06170">
    <property type="entry name" value="LuxR_C_like"/>
    <property type="match status" value="1"/>
</dbReference>
<gene>
    <name evidence="9" type="ORF">SA2016_3263</name>
</gene>
<dbReference type="InterPro" id="IPR011006">
    <property type="entry name" value="CheY-like_superfamily"/>
</dbReference>
<dbReference type="GO" id="GO:0006355">
    <property type="term" value="P:regulation of DNA-templated transcription"/>
    <property type="evidence" value="ECO:0007669"/>
    <property type="project" value="InterPro"/>
</dbReference>
<keyword evidence="4" id="KW-0804">Transcription</keyword>
<dbReference type="Proteomes" id="UP000070134">
    <property type="component" value="Chromosome"/>
</dbReference>
<dbReference type="PRINTS" id="PR00038">
    <property type="entry name" value="HTHLUXR"/>
</dbReference>
<evidence type="ECO:0000259" key="7">
    <source>
        <dbReference type="PROSITE" id="PS50043"/>
    </source>
</evidence>
<dbReference type="PROSITE" id="PS50043">
    <property type="entry name" value="HTH_LUXR_2"/>
    <property type="match status" value="1"/>
</dbReference>
<reference evidence="9 10" key="1">
    <citation type="submission" date="2016-02" db="EMBL/GenBank/DDBJ databases">
        <title>Complete genome of Sinomonas atrocyanea KCTC 3377.</title>
        <authorList>
            <person name="Kim K.M."/>
        </authorList>
    </citation>
    <scope>NUCLEOTIDE SEQUENCE [LARGE SCALE GENOMIC DNA]</scope>
    <source>
        <strain evidence="9 10">KCTC 3377</strain>
    </source>
</reference>
<feature type="compositionally biased region" description="Gly residues" evidence="6">
    <location>
        <begin position="236"/>
        <end position="245"/>
    </location>
</feature>
<keyword evidence="2" id="KW-0805">Transcription regulation</keyword>
<dbReference type="EMBL" id="CP014518">
    <property type="protein sequence ID" value="AMM33926.1"/>
    <property type="molecule type" value="Genomic_DNA"/>
</dbReference>
<dbReference type="SMART" id="SM00448">
    <property type="entry name" value="REC"/>
    <property type="match status" value="1"/>
</dbReference>
<keyword evidence="10" id="KW-1185">Reference proteome</keyword>
<dbReference type="Gene3D" id="3.40.50.2300">
    <property type="match status" value="1"/>
</dbReference>
<organism evidence="9 10">
    <name type="scientific">Sinomonas atrocyanea</name>
    <dbReference type="NCBI Taxonomy" id="37927"/>
    <lineage>
        <taxon>Bacteria</taxon>
        <taxon>Bacillati</taxon>
        <taxon>Actinomycetota</taxon>
        <taxon>Actinomycetes</taxon>
        <taxon>Micrococcales</taxon>
        <taxon>Micrococcaceae</taxon>
        <taxon>Sinomonas</taxon>
    </lineage>
</organism>
<comment type="caution">
    <text evidence="5">Lacks conserved residue(s) required for the propagation of feature annotation.</text>
</comment>
<evidence type="ECO:0000256" key="2">
    <source>
        <dbReference type="ARBA" id="ARBA00023015"/>
    </source>
</evidence>
<dbReference type="PROSITE" id="PS50110">
    <property type="entry name" value="RESPONSE_REGULATORY"/>
    <property type="match status" value="1"/>
</dbReference>
<dbReference type="InterPro" id="IPR058245">
    <property type="entry name" value="NreC/VraR/RcsB-like_REC"/>
</dbReference>
<dbReference type="InterPro" id="IPR039420">
    <property type="entry name" value="WalR-like"/>
</dbReference>
<protein>
    <submittedName>
        <fullName evidence="9">LuxR family transcriptional regulator</fullName>
    </submittedName>
</protein>
<dbReference type="STRING" id="37927.SA2016_3263"/>
<feature type="compositionally biased region" description="Basic and acidic residues" evidence="6">
    <location>
        <begin position="221"/>
        <end position="235"/>
    </location>
</feature>
<dbReference type="SMART" id="SM00421">
    <property type="entry name" value="HTH_LUXR"/>
    <property type="match status" value="1"/>
</dbReference>
<evidence type="ECO:0000313" key="9">
    <source>
        <dbReference type="EMBL" id="AMM33926.1"/>
    </source>
</evidence>
<evidence type="ECO:0000256" key="6">
    <source>
        <dbReference type="SAM" id="MobiDB-lite"/>
    </source>
</evidence>
<dbReference type="RefSeq" id="WP_066502716.1">
    <property type="nucleotide sequence ID" value="NZ_BJMO01000009.1"/>
</dbReference>
<proteinExistence type="predicted"/>
<dbReference type="PANTHER" id="PTHR43214">
    <property type="entry name" value="TWO-COMPONENT RESPONSE REGULATOR"/>
    <property type="match status" value="1"/>
</dbReference>
<dbReference type="OrthoDB" id="9808843at2"/>
<evidence type="ECO:0000256" key="5">
    <source>
        <dbReference type="PROSITE-ProRule" id="PRU00169"/>
    </source>
</evidence>
<dbReference type="InterPro" id="IPR001789">
    <property type="entry name" value="Sig_transdc_resp-reg_receiver"/>
</dbReference>
<name>A0A127A4A5_9MICC</name>
<dbReference type="GO" id="GO:0003677">
    <property type="term" value="F:DNA binding"/>
    <property type="evidence" value="ECO:0007669"/>
    <property type="project" value="UniProtKB-KW"/>
</dbReference>
<dbReference type="CDD" id="cd17535">
    <property type="entry name" value="REC_NarL-like"/>
    <property type="match status" value="1"/>
</dbReference>
<feature type="domain" description="HTH luxR-type" evidence="7">
    <location>
        <begin position="158"/>
        <end position="223"/>
    </location>
</feature>
<dbReference type="Pfam" id="PF00072">
    <property type="entry name" value="Response_reg"/>
    <property type="match status" value="1"/>
</dbReference>
<dbReference type="AlphaFoldDB" id="A0A127A4A5"/>
<sequence length="245" mass="25794">MERRESHTGDRSPAGGAVRVFILDRHEVVRLGLRGLLEGAGMTVVGEAGSVRDSLAQVPQLEPHVAVLGTQLADGIGIEVCRRLRSAAPGVQCIILNDAHDDQAVLEAVLAGAAGYFPKDTPAATLVEAIGRAAAGETLFGPGAEARAKARLSSAEPKDPLVESLTPQEHRVLDLIAEGLTNRQIARELDLAEKTAKNYVSSVLTKLGLRHRTQAALHVATRNEDGRNGDGRNGDGHPGGPSRGR</sequence>
<keyword evidence="3" id="KW-0238">DNA-binding</keyword>
<dbReference type="PANTHER" id="PTHR43214:SF24">
    <property type="entry name" value="TRANSCRIPTIONAL REGULATORY PROTEIN NARL-RELATED"/>
    <property type="match status" value="1"/>
</dbReference>
<keyword evidence="1" id="KW-0597">Phosphoprotein</keyword>
<evidence type="ECO:0000256" key="1">
    <source>
        <dbReference type="ARBA" id="ARBA00022553"/>
    </source>
</evidence>
<feature type="domain" description="Response regulatory" evidence="8">
    <location>
        <begin position="19"/>
        <end position="134"/>
    </location>
</feature>
<dbReference type="InterPro" id="IPR000792">
    <property type="entry name" value="Tscrpt_reg_LuxR_C"/>
</dbReference>
<dbReference type="Pfam" id="PF00196">
    <property type="entry name" value="GerE"/>
    <property type="match status" value="1"/>
</dbReference>
<dbReference type="KEGG" id="satk:SA2016_3263"/>
<evidence type="ECO:0000256" key="4">
    <source>
        <dbReference type="ARBA" id="ARBA00023163"/>
    </source>
</evidence>
<accession>A0A127A4A5</accession>
<evidence type="ECO:0000313" key="10">
    <source>
        <dbReference type="Proteomes" id="UP000070134"/>
    </source>
</evidence>
<evidence type="ECO:0000256" key="3">
    <source>
        <dbReference type="ARBA" id="ARBA00023125"/>
    </source>
</evidence>
<evidence type="ECO:0000259" key="8">
    <source>
        <dbReference type="PROSITE" id="PS50110"/>
    </source>
</evidence>
<feature type="region of interest" description="Disordered" evidence="6">
    <location>
        <begin position="220"/>
        <end position="245"/>
    </location>
</feature>